<keyword evidence="3" id="KW-1185">Reference proteome</keyword>
<evidence type="ECO:0000313" key="2">
    <source>
        <dbReference type="EMBL" id="WDF69477.1"/>
    </source>
</evidence>
<evidence type="ECO:0000256" key="1">
    <source>
        <dbReference type="SAM" id="Phobius"/>
    </source>
</evidence>
<name>A0ABY7WLF3_9SPHI</name>
<keyword evidence="1" id="KW-0812">Transmembrane</keyword>
<keyword evidence="1" id="KW-0472">Membrane</keyword>
<organism evidence="2 3">
    <name type="scientific">Sphingobacterium oryzagri</name>
    <dbReference type="NCBI Taxonomy" id="3025669"/>
    <lineage>
        <taxon>Bacteria</taxon>
        <taxon>Pseudomonadati</taxon>
        <taxon>Bacteroidota</taxon>
        <taxon>Sphingobacteriia</taxon>
        <taxon>Sphingobacteriales</taxon>
        <taxon>Sphingobacteriaceae</taxon>
        <taxon>Sphingobacterium</taxon>
    </lineage>
</organism>
<evidence type="ECO:0000313" key="3">
    <source>
        <dbReference type="Proteomes" id="UP001221558"/>
    </source>
</evidence>
<sequence>MNTFNLKTFDVQDMEEQEIVEINGGFLPIPVMLGIWAVQTGLVAAGIGALATVKAAEMQSQ</sequence>
<dbReference type="EMBL" id="CP117880">
    <property type="protein sequence ID" value="WDF69477.1"/>
    <property type="molecule type" value="Genomic_DNA"/>
</dbReference>
<protein>
    <recommendedName>
        <fullName evidence="4">Class IIb bacteriocin, lactobin A/cerein 7B family</fullName>
    </recommendedName>
</protein>
<proteinExistence type="predicted"/>
<dbReference type="RefSeq" id="WP_274268191.1">
    <property type="nucleotide sequence ID" value="NZ_CP117880.1"/>
</dbReference>
<evidence type="ECO:0008006" key="4">
    <source>
        <dbReference type="Google" id="ProtNLM"/>
    </source>
</evidence>
<reference evidence="2 3" key="1">
    <citation type="submission" date="2023-02" db="EMBL/GenBank/DDBJ databases">
        <title>Genome sequence of Sphingobacterium sp. KACC 22765.</title>
        <authorList>
            <person name="Kim S."/>
            <person name="Heo J."/>
            <person name="Kwon S.-W."/>
        </authorList>
    </citation>
    <scope>NUCLEOTIDE SEQUENCE [LARGE SCALE GENOMIC DNA]</scope>
    <source>
        <strain evidence="2 3">KACC 22765</strain>
    </source>
</reference>
<dbReference type="Proteomes" id="UP001221558">
    <property type="component" value="Chromosome"/>
</dbReference>
<keyword evidence="1" id="KW-1133">Transmembrane helix</keyword>
<gene>
    <name evidence="2" type="ORF">PQ465_03645</name>
</gene>
<accession>A0ABY7WLF3</accession>
<feature type="transmembrane region" description="Helical" evidence="1">
    <location>
        <begin position="33"/>
        <end position="53"/>
    </location>
</feature>